<dbReference type="GeneID" id="28340337"/>
<proteinExistence type="predicted"/>
<dbReference type="RefSeq" id="YP_009268725.1">
    <property type="nucleotide sequence ID" value="NC_030656.1"/>
</dbReference>
<accession>A0A1B1MR97</accession>
<protein>
    <submittedName>
        <fullName evidence="1">Uncharacterized protein</fullName>
    </submittedName>
</protein>
<dbReference type="KEGG" id="vg:28340337"/>
<organism evidence="1 2">
    <name type="scientific">Pteropox virus</name>
    <dbReference type="NCBI Taxonomy" id="1873698"/>
    <lineage>
        <taxon>Viruses</taxon>
        <taxon>Varidnaviria</taxon>
        <taxon>Bamfordvirae</taxon>
        <taxon>Nucleocytoviricota</taxon>
        <taxon>Pokkesviricetes</taxon>
        <taxon>Chitovirales</taxon>
        <taxon>Poxviridae</taxon>
        <taxon>Chordopoxvirinae</taxon>
        <taxon>Pteropopoxvirus</taxon>
        <taxon>Pteropopoxvirus pteropox</taxon>
    </lineage>
</organism>
<evidence type="ECO:0000313" key="2">
    <source>
        <dbReference type="Proteomes" id="UP000203626"/>
    </source>
</evidence>
<dbReference type="EMBL" id="KU980965">
    <property type="protein sequence ID" value="ANS71094.1"/>
    <property type="molecule type" value="Genomic_DNA"/>
</dbReference>
<reference evidence="1 2" key="1">
    <citation type="journal article" date="2016" name="J. Gen. Virol.">
        <title>Genomic characterization of a novel poxvirus from a flying fox: evidence for a new genus?</title>
        <authorList>
            <person name="O'Dea M.A."/>
            <person name="Tu S.L."/>
            <person name="Pang S."/>
            <person name="De Ridder T."/>
            <person name="Jackson B."/>
            <person name="Upton C."/>
        </authorList>
    </citation>
    <scope>NUCLEOTIDE SEQUENCE [LARGE SCALE GENOMIC DNA]</scope>
    <source>
        <strain evidence="1 2">Australia</strain>
    </source>
</reference>
<name>A0A1B1MR97_9POXV</name>
<dbReference type="Proteomes" id="UP000203626">
    <property type="component" value="Segment"/>
</dbReference>
<keyword evidence="2" id="KW-1185">Reference proteome</keyword>
<evidence type="ECO:0000313" key="1">
    <source>
        <dbReference type="EMBL" id="ANS71094.1"/>
    </source>
</evidence>
<sequence>MDLLNKAKKNATTFFNRMSHSTQSSSFHRTASLPPKEIVRSKQKVNSLSTDVRCKSSTLPKNTSSSFAEFSCAQKCDEPIYDKVTEDDDDEQDSEDEVWSDAILELINTLTKQRFELLSTLEHYLREDIKILETSAKKLRSSRRNYNHNIKPITEPNVLKRTRSFNSLANI</sequence>
<gene>
    <name evidence="1" type="ORF">PTPV-Aus-010</name>
</gene>